<sequence>MNVKFLIVSVLIACLLVSCVQSKLFDGCIREKKIEGYIFPKEYRSSLVHFDDVKERYTPIKEDVLRVEQLIKEQLVFINKPLINQGGNCPVIHKNLSKYARQYIGYFDQNNDKIIWVNFFIRREKDQLSKLNKDLIFVLDGCSNYWNVKVNLNKGKLYDLRINGSS</sequence>
<dbReference type="Proteomes" id="UP000245647">
    <property type="component" value="Unassembled WGS sequence"/>
</dbReference>
<evidence type="ECO:0008006" key="3">
    <source>
        <dbReference type="Google" id="ProtNLM"/>
    </source>
</evidence>
<evidence type="ECO:0000313" key="2">
    <source>
        <dbReference type="Proteomes" id="UP000245647"/>
    </source>
</evidence>
<dbReference type="PROSITE" id="PS51257">
    <property type="entry name" value="PROKAR_LIPOPROTEIN"/>
    <property type="match status" value="1"/>
</dbReference>
<dbReference type="AlphaFoldDB" id="A0A2U2PA68"/>
<reference evidence="1 2" key="1">
    <citation type="submission" date="2018-04" db="EMBL/GenBank/DDBJ databases">
        <title>Pedobacter chongqingensis sp. nov., isolated from a rottenly hemp rope.</title>
        <authorList>
            <person name="Cai Y."/>
        </authorList>
    </citation>
    <scope>NUCLEOTIDE SEQUENCE [LARGE SCALE GENOMIC DNA]</scope>
    <source>
        <strain evidence="1 2">FJ4-8</strain>
    </source>
</reference>
<name>A0A2U2PA68_9SPHI</name>
<dbReference type="OrthoDB" id="4301792at2"/>
<evidence type="ECO:0000313" key="1">
    <source>
        <dbReference type="EMBL" id="PWG78245.1"/>
    </source>
</evidence>
<dbReference type="RefSeq" id="WP_109418218.1">
    <property type="nucleotide sequence ID" value="NZ_QEAS01000029.1"/>
</dbReference>
<organism evidence="1 2">
    <name type="scientific">Pararcticibacter amylolyticus</name>
    <dbReference type="NCBI Taxonomy" id="2173175"/>
    <lineage>
        <taxon>Bacteria</taxon>
        <taxon>Pseudomonadati</taxon>
        <taxon>Bacteroidota</taxon>
        <taxon>Sphingobacteriia</taxon>
        <taxon>Sphingobacteriales</taxon>
        <taxon>Sphingobacteriaceae</taxon>
        <taxon>Pararcticibacter</taxon>
    </lineage>
</organism>
<comment type="caution">
    <text evidence="1">The sequence shown here is derived from an EMBL/GenBank/DDBJ whole genome shotgun (WGS) entry which is preliminary data.</text>
</comment>
<keyword evidence="2" id="KW-1185">Reference proteome</keyword>
<protein>
    <recommendedName>
        <fullName evidence="3">Lipoprotein</fullName>
    </recommendedName>
</protein>
<dbReference type="EMBL" id="QEAS01000029">
    <property type="protein sequence ID" value="PWG78245.1"/>
    <property type="molecule type" value="Genomic_DNA"/>
</dbReference>
<proteinExistence type="predicted"/>
<gene>
    <name evidence="1" type="ORF">DDR33_23335</name>
</gene>
<accession>A0A2U2PA68</accession>